<dbReference type="EMBL" id="JASCZI010031781">
    <property type="protein sequence ID" value="MED6127420.1"/>
    <property type="molecule type" value="Genomic_DNA"/>
</dbReference>
<organism evidence="1 2">
    <name type="scientific">Stylosanthes scabra</name>
    <dbReference type="NCBI Taxonomy" id="79078"/>
    <lineage>
        <taxon>Eukaryota</taxon>
        <taxon>Viridiplantae</taxon>
        <taxon>Streptophyta</taxon>
        <taxon>Embryophyta</taxon>
        <taxon>Tracheophyta</taxon>
        <taxon>Spermatophyta</taxon>
        <taxon>Magnoliopsida</taxon>
        <taxon>eudicotyledons</taxon>
        <taxon>Gunneridae</taxon>
        <taxon>Pentapetalae</taxon>
        <taxon>rosids</taxon>
        <taxon>fabids</taxon>
        <taxon>Fabales</taxon>
        <taxon>Fabaceae</taxon>
        <taxon>Papilionoideae</taxon>
        <taxon>50 kb inversion clade</taxon>
        <taxon>dalbergioids sensu lato</taxon>
        <taxon>Dalbergieae</taxon>
        <taxon>Pterocarpus clade</taxon>
        <taxon>Stylosanthes</taxon>
    </lineage>
</organism>
<evidence type="ECO:0000313" key="1">
    <source>
        <dbReference type="EMBL" id="MED6127420.1"/>
    </source>
</evidence>
<sequence length="85" mass="9987">MSYSDQNDFSFDLMDNDINMLIVDELRYDRRKLAEDHNAYTEQLTDEQQEVYLQDLMHLTGLALESAIQQLGLNELFRNLAVTRS</sequence>
<reference evidence="1 2" key="1">
    <citation type="journal article" date="2023" name="Plants (Basel)">
        <title>Bridging the Gap: Combining Genomics and Transcriptomics Approaches to Understand Stylosanthes scabra, an Orphan Legume from the Brazilian Caatinga.</title>
        <authorList>
            <person name="Ferreira-Neto J.R.C."/>
            <person name="da Silva M.D."/>
            <person name="Binneck E."/>
            <person name="de Melo N.F."/>
            <person name="da Silva R.H."/>
            <person name="de Melo A.L.T.M."/>
            <person name="Pandolfi V."/>
            <person name="Bustamante F.O."/>
            <person name="Brasileiro-Vidal A.C."/>
            <person name="Benko-Iseppon A.M."/>
        </authorList>
    </citation>
    <scope>NUCLEOTIDE SEQUENCE [LARGE SCALE GENOMIC DNA]</scope>
    <source>
        <tissue evidence="1">Leaves</tissue>
    </source>
</reference>
<gene>
    <name evidence="1" type="ORF">PIB30_087944</name>
</gene>
<dbReference type="Proteomes" id="UP001341840">
    <property type="component" value="Unassembled WGS sequence"/>
</dbReference>
<comment type="caution">
    <text evidence="1">The sequence shown here is derived from an EMBL/GenBank/DDBJ whole genome shotgun (WGS) entry which is preliminary data.</text>
</comment>
<proteinExistence type="predicted"/>
<evidence type="ECO:0000313" key="2">
    <source>
        <dbReference type="Proteomes" id="UP001341840"/>
    </source>
</evidence>
<protein>
    <submittedName>
        <fullName evidence="1">Uncharacterized protein</fullName>
    </submittedName>
</protein>
<accession>A0ABU6RTT0</accession>
<keyword evidence="2" id="KW-1185">Reference proteome</keyword>
<name>A0ABU6RTT0_9FABA</name>